<evidence type="ECO:0000256" key="3">
    <source>
        <dbReference type="ARBA" id="ARBA00022694"/>
    </source>
</evidence>
<dbReference type="Gene3D" id="3.20.20.70">
    <property type="entry name" value="Aldolase class I"/>
    <property type="match status" value="1"/>
</dbReference>
<feature type="coiled-coil region" evidence="5">
    <location>
        <begin position="96"/>
        <end position="123"/>
    </location>
</feature>
<dbReference type="PANTHER" id="PTHR13930">
    <property type="entry name" value="S-ADENOSYL-L-METHIONINE-DEPENDENT TRNA 4-DEMETHYLWYOSINE SYNTHASE"/>
    <property type="match status" value="1"/>
</dbReference>
<feature type="domain" description="tRNA wybutosine-synthesis" evidence="6">
    <location>
        <begin position="1"/>
        <end position="41"/>
    </location>
</feature>
<keyword evidence="2" id="KW-0004">4Fe-4S</keyword>
<keyword evidence="2" id="KW-0411">Iron-sulfur</keyword>
<keyword evidence="3" id="KW-0819">tRNA processing</keyword>
<protein>
    <recommendedName>
        <fullName evidence="6">tRNA wybutosine-synthesis domain-containing protein</fullName>
    </recommendedName>
</protein>
<reference evidence="7 8" key="1">
    <citation type="journal article" date="2024" name="BMC Biol.">
        <title>Comparative genomics of Ascetosporea gives new insight into the evolutionary basis for animal parasitism in Rhizaria.</title>
        <authorList>
            <person name="Hiltunen Thoren M."/>
            <person name="Onut-Brannstrom I."/>
            <person name="Alfjorden A."/>
            <person name="Peckova H."/>
            <person name="Swords F."/>
            <person name="Hooper C."/>
            <person name="Holzer A.S."/>
            <person name="Bass D."/>
            <person name="Burki F."/>
        </authorList>
    </citation>
    <scope>NUCLEOTIDE SEQUENCE [LARGE SCALE GENOMIC DNA]</scope>
    <source>
        <strain evidence="7">20-A016</strain>
    </source>
</reference>
<keyword evidence="4" id="KW-0456">Lyase</keyword>
<dbReference type="InterPro" id="IPR034556">
    <property type="entry name" value="tRNA_wybutosine-synthase"/>
</dbReference>
<evidence type="ECO:0000259" key="6">
    <source>
        <dbReference type="Pfam" id="PF08608"/>
    </source>
</evidence>
<dbReference type="Pfam" id="PF08608">
    <property type="entry name" value="Wyosine_form"/>
    <property type="match status" value="1"/>
</dbReference>
<keyword evidence="2" id="KW-0408">Iron</keyword>
<proteinExistence type="predicted"/>
<keyword evidence="2" id="KW-0479">Metal-binding</keyword>
<comment type="caution">
    <text evidence="7">The sequence shown here is derived from an EMBL/GenBank/DDBJ whole genome shotgun (WGS) entry which is preliminary data.</text>
</comment>
<evidence type="ECO:0000256" key="2">
    <source>
        <dbReference type="ARBA" id="ARBA00022485"/>
    </source>
</evidence>
<gene>
    <name evidence="7" type="ORF">MHBO_002425</name>
</gene>
<dbReference type="InterPro" id="IPR013785">
    <property type="entry name" value="Aldolase_TIM"/>
</dbReference>
<organism evidence="7 8">
    <name type="scientific">Bonamia ostreae</name>
    <dbReference type="NCBI Taxonomy" id="126728"/>
    <lineage>
        <taxon>Eukaryota</taxon>
        <taxon>Sar</taxon>
        <taxon>Rhizaria</taxon>
        <taxon>Endomyxa</taxon>
        <taxon>Ascetosporea</taxon>
        <taxon>Haplosporida</taxon>
        <taxon>Bonamia</taxon>
    </lineage>
</organism>
<dbReference type="InterPro" id="IPR013917">
    <property type="entry name" value="tRNA_wybutosine-synth"/>
</dbReference>
<evidence type="ECO:0000256" key="4">
    <source>
        <dbReference type="ARBA" id="ARBA00023239"/>
    </source>
</evidence>
<evidence type="ECO:0000313" key="8">
    <source>
        <dbReference type="Proteomes" id="UP001439008"/>
    </source>
</evidence>
<accession>A0ABV2AMV3</accession>
<dbReference type="EMBL" id="JBDODL010000864">
    <property type="protein sequence ID" value="MES1920789.1"/>
    <property type="molecule type" value="Genomic_DNA"/>
</dbReference>
<keyword evidence="8" id="KW-1185">Reference proteome</keyword>
<comment type="cofactor">
    <cofactor evidence="1">
        <name>[4Fe-4S] cluster</name>
        <dbReference type="ChEBI" id="CHEBI:49883"/>
    </cofactor>
</comment>
<keyword evidence="5" id="KW-0175">Coiled coil</keyword>
<sequence>MSNIPFHIEVRHFAEKIVSRVKEDYAIACEHVHSCCVLIAKKSFRIDGKWRTWIDYDKFLKLLEEGGKFEPEDYTAETPEWAVVGAAEEGFDPKEKRFYRKKKEKSERLLNELTKAKKRIESDPL</sequence>
<evidence type="ECO:0000256" key="1">
    <source>
        <dbReference type="ARBA" id="ARBA00001966"/>
    </source>
</evidence>
<name>A0ABV2AMV3_9EUKA</name>
<evidence type="ECO:0000256" key="5">
    <source>
        <dbReference type="SAM" id="Coils"/>
    </source>
</evidence>
<evidence type="ECO:0000313" key="7">
    <source>
        <dbReference type="EMBL" id="MES1920789.1"/>
    </source>
</evidence>
<dbReference type="Proteomes" id="UP001439008">
    <property type="component" value="Unassembled WGS sequence"/>
</dbReference>
<dbReference type="PANTHER" id="PTHR13930:SF0">
    <property type="entry name" value="S-ADENOSYL-L-METHIONINE-DEPENDENT TRNA 4-DEMETHYLWYOSINE SYNTHASE TYW1-RELATED"/>
    <property type="match status" value="1"/>
</dbReference>